<evidence type="ECO:0000313" key="4">
    <source>
        <dbReference type="EMBL" id="KFD46035.1"/>
    </source>
</evidence>
<proteinExistence type="predicted"/>
<sequence>MYGNNVWRRIDYGSFIPLNSESWVRHIERNFGPIDKLHIATSETPVNGSLLNIAMKNKPAGAILNELTYINGFPVSHLWHFATIGARTIVTVVLKWDHVAVVSQRSAKQKNIAKRSAAESVLHALAYLNFLPRNLRLIFPFESEDFLMRSLIILIIDKPNSHPVSKLYEIQQARKRPPPHFQAVEQENNVRKREKVISVTCENCTMTGNGRSLKRAKSMAACKLIHCIKEKITIANENKDINGQCGENMQTFTQREQHH</sequence>
<protein>
    <recommendedName>
        <fullName evidence="3">DRBM domain-containing protein</fullName>
    </recommendedName>
</protein>
<gene>
    <name evidence="4" type="ORF">M513_13094</name>
    <name evidence="5" type="ORF">M514_13094</name>
</gene>
<dbReference type="InterPro" id="IPR051740">
    <property type="entry name" value="DRBM-containing_protein"/>
</dbReference>
<dbReference type="AlphaFoldDB" id="A0A085NQN2"/>
<dbReference type="GO" id="GO:0032839">
    <property type="term" value="C:dendrite cytoplasm"/>
    <property type="evidence" value="ECO:0007669"/>
    <property type="project" value="GOC"/>
</dbReference>
<dbReference type="Proteomes" id="UP000030764">
    <property type="component" value="Unassembled WGS sequence"/>
</dbReference>
<dbReference type="GO" id="GO:0003725">
    <property type="term" value="F:double-stranded RNA binding"/>
    <property type="evidence" value="ECO:0007669"/>
    <property type="project" value="TreeGrafter"/>
</dbReference>
<dbReference type="GO" id="GO:0035418">
    <property type="term" value="P:protein localization to synapse"/>
    <property type="evidence" value="ECO:0007669"/>
    <property type="project" value="TreeGrafter"/>
</dbReference>
<keyword evidence="1 2" id="KW-0694">RNA-binding</keyword>
<dbReference type="GO" id="GO:0010494">
    <property type="term" value="C:cytoplasmic stress granule"/>
    <property type="evidence" value="ECO:0007669"/>
    <property type="project" value="TreeGrafter"/>
</dbReference>
<dbReference type="GO" id="GO:0007281">
    <property type="term" value="P:germ cell development"/>
    <property type="evidence" value="ECO:0007669"/>
    <property type="project" value="TreeGrafter"/>
</dbReference>
<evidence type="ECO:0000259" key="3">
    <source>
        <dbReference type="PROSITE" id="PS50137"/>
    </source>
</evidence>
<dbReference type="GO" id="GO:0003729">
    <property type="term" value="F:mRNA binding"/>
    <property type="evidence" value="ECO:0007669"/>
    <property type="project" value="TreeGrafter"/>
</dbReference>
<dbReference type="SMART" id="SM00358">
    <property type="entry name" value="DSRM"/>
    <property type="match status" value="1"/>
</dbReference>
<feature type="domain" description="DRBM" evidence="3">
    <location>
        <begin position="162"/>
        <end position="230"/>
    </location>
</feature>
<dbReference type="EMBL" id="KL367480">
    <property type="protein sequence ID" value="KFD71778.1"/>
    <property type="molecule type" value="Genomic_DNA"/>
</dbReference>
<keyword evidence="6" id="KW-1185">Reference proteome</keyword>
<evidence type="ECO:0000256" key="2">
    <source>
        <dbReference type="PROSITE-ProRule" id="PRU00266"/>
    </source>
</evidence>
<dbReference type="FunFam" id="3.30.160.20:FF:000007">
    <property type="entry name" value="Double-stranded RNA-binding protein Staufen homolog 1"/>
    <property type="match status" value="1"/>
</dbReference>
<dbReference type="GO" id="GO:0008298">
    <property type="term" value="P:intracellular mRNA localization"/>
    <property type="evidence" value="ECO:0007669"/>
    <property type="project" value="TreeGrafter"/>
</dbReference>
<dbReference type="PROSITE" id="PS50137">
    <property type="entry name" value="DS_RBD"/>
    <property type="match status" value="1"/>
</dbReference>
<dbReference type="EMBL" id="KL363400">
    <property type="protein sequence ID" value="KFD46035.1"/>
    <property type="molecule type" value="Genomic_DNA"/>
</dbReference>
<dbReference type="Pfam" id="PF00035">
    <property type="entry name" value="dsrm"/>
    <property type="match status" value="1"/>
</dbReference>
<dbReference type="SUPFAM" id="SSF54768">
    <property type="entry name" value="dsRNA-binding domain-like"/>
    <property type="match status" value="1"/>
</dbReference>
<reference evidence="5 6" key="1">
    <citation type="journal article" date="2014" name="Nat. Genet.">
        <title>Genome and transcriptome of the porcine whipworm Trichuris suis.</title>
        <authorList>
            <person name="Jex A.R."/>
            <person name="Nejsum P."/>
            <person name="Schwarz E.M."/>
            <person name="Hu L."/>
            <person name="Young N.D."/>
            <person name="Hall R.S."/>
            <person name="Korhonen P.K."/>
            <person name="Liao S."/>
            <person name="Thamsborg S."/>
            <person name="Xia J."/>
            <person name="Xu P."/>
            <person name="Wang S."/>
            <person name="Scheerlinck J.P."/>
            <person name="Hofmann A."/>
            <person name="Sternberg P.W."/>
            <person name="Wang J."/>
            <person name="Gasser R.B."/>
        </authorList>
    </citation>
    <scope>NUCLEOTIDE SEQUENCE [LARGE SCALE GENOMIC DNA]</scope>
    <source>
        <strain evidence="5">DCEP-RM93F</strain>
        <strain evidence="4">DCEP-RM93M</strain>
    </source>
</reference>
<evidence type="ECO:0000313" key="6">
    <source>
        <dbReference type="Proteomes" id="UP000030764"/>
    </source>
</evidence>
<dbReference type="GO" id="GO:0005886">
    <property type="term" value="C:plasma membrane"/>
    <property type="evidence" value="ECO:0007669"/>
    <property type="project" value="TreeGrafter"/>
</dbReference>
<evidence type="ECO:0000313" key="5">
    <source>
        <dbReference type="EMBL" id="KFD71778.1"/>
    </source>
</evidence>
<dbReference type="PANTHER" id="PTHR46054">
    <property type="entry name" value="MATERNAL EFFECT PROTEIN STAUFEN"/>
    <property type="match status" value="1"/>
</dbReference>
<dbReference type="GO" id="GO:0043025">
    <property type="term" value="C:neuronal cell body"/>
    <property type="evidence" value="ECO:0007669"/>
    <property type="project" value="TreeGrafter"/>
</dbReference>
<organism evidence="5">
    <name type="scientific">Trichuris suis</name>
    <name type="common">pig whipworm</name>
    <dbReference type="NCBI Taxonomy" id="68888"/>
    <lineage>
        <taxon>Eukaryota</taxon>
        <taxon>Metazoa</taxon>
        <taxon>Ecdysozoa</taxon>
        <taxon>Nematoda</taxon>
        <taxon>Enoplea</taxon>
        <taxon>Dorylaimia</taxon>
        <taxon>Trichinellida</taxon>
        <taxon>Trichuridae</taxon>
        <taxon>Trichuris</taxon>
    </lineage>
</organism>
<dbReference type="OrthoDB" id="10037267at2759"/>
<dbReference type="PANTHER" id="PTHR46054:SF3">
    <property type="entry name" value="MATERNAL EFFECT PROTEIN STAUFEN"/>
    <property type="match status" value="1"/>
</dbReference>
<accession>A0A085NQN2</accession>
<name>A0A085NQN2_9BILA</name>
<evidence type="ECO:0000256" key="1">
    <source>
        <dbReference type="ARBA" id="ARBA00022884"/>
    </source>
</evidence>
<dbReference type="GO" id="GO:0098964">
    <property type="term" value="P:anterograde dendritic transport of messenger ribonucleoprotein complex"/>
    <property type="evidence" value="ECO:0007669"/>
    <property type="project" value="TreeGrafter"/>
</dbReference>
<dbReference type="Gene3D" id="3.30.160.20">
    <property type="match status" value="1"/>
</dbReference>
<dbReference type="InterPro" id="IPR014720">
    <property type="entry name" value="dsRBD_dom"/>
</dbReference>
<feature type="non-terminal residue" evidence="5">
    <location>
        <position position="259"/>
    </location>
</feature>
<dbReference type="Proteomes" id="UP000030758">
    <property type="component" value="Unassembled WGS sequence"/>
</dbReference>